<dbReference type="SUPFAM" id="SSF56112">
    <property type="entry name" value="Protein kinase-like (PK-like)"/>
    <property type="match status" value="1"/>
</dbReference>
<keyword evidence="4" id="KW-1185">Reference proteome</keyword>
<evidence type="ECO:0000259" key="2">
    <source>
        <dbReference type="Pfam" id="PF01636"/>
    </source>
</evidence>
<feature type="compositionally biased region" description="Polar residues" evidence="1">
    <location>
        <begin position="50"/>
        <end position="68"/>
    </location>
</feature>
<sequence length="453" mass="51743">MSATGLVPAQRCSFSTHSGPSSDDHNDTDPADGCAGTNDKREGWGDSEVLGQSGSDATCSESEANVSRSGKEWEDDEYPPLHLDEDALRHVATYFLPGNHGKCVKIEKLGRGTFHEIRLLHFEDDWTCIGRFTRDPEEPVAVIESECATRIFVRNHTTIPVPETYFANFDPTNAVGAPFVIMQYINGYRLQEMWRALDVRHKLPVMAQTADVVAQLASCKFDQIGSLTRKGDIGPLLNIALPYERSTQDYLLSFIDDDLAGNEEFMSYYQSIRQKLVHHMTSKSTMAFLEQPFRLIHGDFDLQNFMFDWTSPDEAPKLLGVIDWDYSYIGPAYFLYEYPSFILDSDYEMGLWTEHKLCRKNFVSMLAQHFPPGSQEREEVRSCFRQKSYLFNRFRNILMVCNWEDRVALELAQEYSSDLSPSVITERAYGGRDDYEPDSELEDECTEGDAKRQ</sequence>
<name>A0AAE1C620_9PEZI</name>
<dbReference type="PANTHER" id="PTHR21310:SF15">
    <property type="entry name" value="AMINOGLYCOSIDE PHOSPHOTRANSFERASE DOMAIN-CONTAINING PROTEIN"/>
    <property type="match status" value="1"/>
</dbReference>
<dbReference type="EMBL" id="JAUTXT010000002">
    <property type="protein sequence ID" value="KAK3679434.1"/>
    <property type="molecule type" value="Genomic_DNA"/>
</dbReference>
<dbReference type="Proteomes" id="UP001274830">
    <property type="component" value="Unassembled WGS sequence"/>
</dbReference>
<evidence type="ECO:0000313" key="3">
    <source>
        <dbReference type="EMBL" id="KAK3679434.1"/>
    </source>
</evidence>
<evidence type="ECO:0000256" key="1">
    <source>
        <dbReference type="SAM" id="MobiDB-lite"/>
    </source>
</evidence>
<gene>
    <name evidence="3" type="ORF">LTR78_000995</name>
</gene>
<dbReference type="InterPro" id="IPR051678">
    <property type="entry name" value="AGP_Transferase"/>
</dbReference>
<feature type="region of interest" description="Disordered" evidence="1">
    <location>
        <begin position="426"/>
        <end position="453"/>
    </location>
</feature>
<dbReference type="Gene3D" id="3.90.1200.10">
    <property type="match status" value="1"/>
</dbReference>
<accession>A0AAE1C620</accession>
<dbReference type="PANTHER" id="PTHR21310">
    <property type="entry name" value="AMINOGLYCOSIDE PHOSPHOTRANSFERASE-RELATED-RELATED"/>
    <property type="match status" value="1"/>
</dbReference>
<reference evidence="3" key="1">
    <citation type="submission" date="2023-07" db="EMBL/GenBank/DDBJ databases">
        <title>Black Yeasts Isolated from many extreme environments.</title>
        <authorList>
            <person name="Coleine C."/>
            <person name="Stajich J.E."/>
            <person name="Selbmann L."/>
        </authorList>
    </citation>
    <scope>NUCLEOTIDE SEQUENCE</scope>
    <source>
        <strain evidence="3">CCFEE 5485</strain>
    </source>
</reference>
<dbReference type="Pfam" id="PF01636">
    <property type="entry name" value="APH"/>
    <property type="match status" value="1"/>
</dbReference>
<protein>
    <recommendedName>
        <fullName evidence="2">Aminoglycoside phosphotransferase domain-containing protein</fullName>
    </recommendedName>
</protein>
<dbReference type="InterPro" id="IPR002575">
    <property type="entry name" value="Aminoglycoside_PTrfase"/>
</dbReference>
<proteinExistence type="predicted"/>
<feature type="compositionally biased region" description="Acidic residues" evidence="1">
    <location>
        <begin position="435"/>
        <end position="447"/>
    </location>
</feature>
<organism evidence="3 4">
    <name type="scientific">Recurvomyces mirabilis</name>
    <dbReference type="NCBI Taxonomy" id="574656"/>
    <lineage>
        <taxon>Eukaryota</taxon>
        <taxon>Fungi</taxon>
        <taxon>Dikarya</taxon>
        <taxon>Ascomycota</taxon>
        <taxon>Pezizomycotina</taxon>
        <taxon>Dothideomycetes</taxon>
        <taxon>Dothideomycetidae</taxon>
        <taxon>Mycosphaerellales</taxon>
        <taxon>Teratosphaeriaceae</taxon>
        <taxon>Recurvomyces</taxon>
    </lineage>
</organism>
<evidence type="ECO:0000313" key="4">
    <source>
        <dbReference type="Proteomes" id="UP001274830"/>
    </source>
</evidence>
<dbReference type="InterPro" id="IPR011009">
    <property type="entry name" value="Kinase-like_dom_sf"/>
</dbReference>
<comment type="caution">
    <text evidence="3">The sequence shown here is derived from an EMBL/GenBank/DDBJ whole genome shotgun (WGS) entry which is preliminary data.</text>
</comment>
<feature type="domain" description="Aminoglycoside phosphotransferase" evidence="2">
    <location>
        <begin position="131"/>
        <end position="333"/>
    </location>
</feature>
<dbReference type="AlphaFoldDB" id="A0AAE1C620"/>
<feature type="region of interest" description="Disordered" evidence="1">
    <location>
        <begin position="1"/>
        <end position="79"/>
    </location>
</feature>
<feature type="compositionally biased region" description="Polar residues" evidence="1">
    <location>
        <begin position="12"/>
        <end position="21"/>
    </location>
</feature>